<keyword evidence="1" id="KW-0732">Signal</keyword>
<reference evidence="4 5" key="1">
    <citation type="submission" date="2018-06" db="EMBL/GenBank/DDBJ databases">
        <title>Draft Genome Sequence of a Novel Marine Bacterium Related to the Verrucomicrobia.</title>
        <authorList>
            <person name="Vosseberg J."/>
            <person name="Martijn J."/>
            <person name="Ettema T.J.G."/>
        </authorList>
    </citation>
    <scope>NUCLEOTIDE SEQUENCE [LARGE SCALE GENOMIC DNA]</scope>
    <source>
        <strain evidence="4">TARA_B100001123</strain>
    </source>
</reference>
<dbReference type="PANTHER" id="PTHR22953">
    <property type="entry name" value="ACID PHOSPHATASE RELATED"/>
    <property type="match status" value="1"/>
</dbReference>
<dbReference type="GO" id="GO:0046872">
    <property type="term" value="F:metal ion binding"/>
    <property type="evidence" value="ECO:0007669"/>
    <property type="project" value="InterPro"/>
</dbReference>
<protein>
    <recommendedName>
        <fullName evidence="6">Calcineurin-like phosphoesterase domain-containing protein</fullName>
    </recommendedName>
</protein>
<dbReference type="KEGG" id="mtar:DF168_01486"/>
<dbReference type="AlphaFoldDB" id="A0A2Z4AMG0"/>
<dbReference type="InterPro" id="IPR039331">
    <property type="entry name" value="PAPs-like"/>
</dbReference>
<dbReference type="InterPro" id="IPR008963">
    <property type="entry name" value="Purple_acid_Pase-like_N"/>
</dbReference>
<dbReference type="InterPro" id="IPR015914">
    <property type="entry name" value="PAPs_N"/>
</dbReference>
<dbReference type="Gene3D" id="2.60.40.380">
    <property type="entry name" value="Purple acid phosphatase-like, N-terminal"/>
    <property type="match status" value="1"/>
</dbReference>
<feature type="domain" description="Calcineurin-like phosphoesterase" evidence="2">
    <location>
        <begin position="142"/>
        <end position="335"/>
    </location>
</feature>
<evidence type="ECO:0008006" key="6">
    <source>
        <dbReference type="Google" id="ProtNLM"/>
    </source>
</evidence>
<organism evidence="4 5">
    <name type="scientific">Candidatus Moanibacter tarae</name>
    <dbReference type="NCBI Taxonomy" id="2200854"/>
    <lineage>
        <taxon>Bacteria</taxon>
        <taxon>Pseudomonadati</taxon>
        <taxon>Verrucomicrobiota</taxon>
        <taxon>Opitutia</taxon>
        <taxon>Puniceicoccales</taxon>
        <taxon>Puniceicoccales incertae sedis</taxon>
        <taxon>Candidatus Moanibacter</taxon>
    </lineage>
</organism>
<evidence type="ECO:0000256" key="1">
    <source>
        <dbReference type="ARBA" id="ARBA00022729"/>
    </source>
</evidence>
<dbReference type="InterPro" id="IPR004843">
    <property type="entry name" value="Calcineurin-like_PHP"/>
</dbReference>
<evidence type="ECO:0000259" key="3">
    <source>
        <dbReference type="Pfam" id="PF16656"/>
    </source>
</evidence>
<feature type="domain" description="Purple acid phosphatase N-terminal" evidence="3">
    <location>
        <begin position="36"/>
        <end position="133"/>
    </location>
</feature>
<dbReference type="Pfam" id="PF16656">
    <property type="entry name" value="Pur_ac_phosph_N"/>
    <property type="match status" value="1"/>
</dbReference>
<dbReference type="SUPFAM" id="SSF49363">
    <property type="entry name" value="Purple acid phosphatase, N-terminal domain"/>
    <property type="match status" value="1"/>
</dbReference>
<dbReference type="Proteomes" id="UP000247465">
    <property type="component" value="Chromosome"/>
</dbReference>
<evidence type="ECO:0000313" key="4">
    <source>
        <dbReference type="EMBL" id="AWT60280.1"/>
    </source>
</evidence>
<proteinExistence type="predicted"/>
<dbReference type="Pfam" id="PF00149">
    <property type="entry name" value="Metallophos"/>
    <property type="match status" value="1"/>
</dbReference>
<gene>
    <name evidence="4" type="ORF">DF168_01486</name>
</gene>
<dbReference type="InterPro" id="IPR029052">
    <property type="entry name" value="Metallo-depent_PP-like"/>
</dbReference>
<evidence type="ECO:0000313" key="5">
    <source>
        <dbReference type="Proteomes" id="UP000247465"/>
    </source>
</evidence>
<dbReference type="GO" id="GO:0003993">
    <property type="term" value="F:acid phosphatase activity"/>
    <property type="evidence" value="ECO:0007669"/>
    <property type="project" value="InterPro"/>
</dbReference>
<name>A0A2Z4AMG0_9BACT</name>
<dbReference type="PANTHER" id="PTHR22953:SF153">
    <property type="entry name" value="PURPLE ACID PHOSPHATASE"/>
    <property type="match status" value="1"/>
</dbReference>
<sequence length="422" mass="48439">MVEFDIVIVWDMGRKKIIVSWIVALSWILASEGTIPRHVYLTWEGDPSTTMTVNFQILGEPVEAEIRYDTESRGGEQRAYRYLSSTVASTIEGLLPERSIYWTNLVGLDADMSYYFVIGNEELGFSEEFKFRTIPSDDREIRFIVGGDMGVSDKTAQMLKVVGEMDPLFVIVGGDIAYANGRLSNYSKWDRWFDNWRLNCVTSEGYMVPMVLAIGNHEVMGGYGQSHEKAPFFFGYFRQKGESNQSYFYRGFGKNVGVFILDSGHVANHGGEQADWLGKELLARRDVLHRIAVYHIPLYPASHRYEGRYHALGRQHWLPLFDRFGLTVAFENHGHVLKRTPRMRNGVVDPRGTLYLGDGCFGRRTHRLRARDYVAFSRKVRHFWVVQASMEEIRFKAIGLNGDVLDWYAIPNKITGSMKLKH</sequence>
<accession>A0A2Z4AMG0</accession>
<dbReference type="EMBL" id="CP029803">
    <property type="protein sequence ID" value="AWT60280.1"/>
    <property type="molecule type" value="Genomic_DNA"/>
</dbReference>
<dbReference type="SUPFAM" id="SSF56300">
    <property type="entry name" value="Metallo-dependent phosphatases"/>
    <property type="match status" value="1"/>
</dbReference>
<dbReference type="Gene3D" id="3.60.21.10">
    <property type="match status" value="1"/>
</dbReference>
<evidence type="ECO:0000259" key="2">
    <source>
        <dbReference type="Pfam" id="PF00149"/>
    </source>
</evidence>